<accession>A0A310SP64</accession>
<keyword evidence="2" id="KW-1185">Reference proteome</keyword>
<protein>
    <submittedName>
        <fullName evidence="1">Uncharacterized protein</fullName>
    </submittedName>
</protein>
<dbReference type="AlphaFoldDB" id="A0A310SP64"/>
<organism evidence="1 2">
    <name type="scientific">Eufriesea mexicana</name>
    <dbReference type="NCBI Taxonomy" id="516756"/>
    <lineage>
        <taxon>Eukaryota</taxon>
        <taxon>Metazoa</taxon>
        <taxon>Ecdysozoa</taxon>
        <taxon>Arthropoda</taxon>
        <taxon>Hexapoda</taxon>
        <taxon>Insecta</taxon>
        <taxon>Pterygota</taxon>
        <taxon>Neoptera</taxon>
        <taxon>Endopterygota</taxon>
        <taxon>Hymenoptera</taxon>
        <taxon>Apocrita</taxon>
        <taxon>Aculeata</taxon>
        <taxon>Apoidea</taxon>
        <taxon>Anthophila</taxon>
        <taxon>Apidae</taxon>
        <taxon>Eufriesea</taxon>
    </lineage>
</organism>
<name>A0A310SP64_9HYME</name>
<dbReference type="EMBL" id="KQ762237">
    <property type="protein sequence ID" value="OAD56009.1"/>
    <property type="molecule type" value="Genomic_DNA"/>
</dbReference>
<sequence>MFTKRVQQASSRVKTWDCSFPAKLLESPQGTSSKRKCVKHISSSEKSKTKNIFIRINISQVPKCLALP</sequence>
<reference evidence="1 2" key="1">
    <citation type="submission" date="2015-07" db="EMBL/GenBank/DDBJ databases">
        <title>The genome of Eufriesea mexicana.</title>
        <authorList>
            <person name="Pan H."/>
            <person name="Kapheim K."/>
        </authorList>
    </citation>
    <scope>NUCLEOTIDE SEQUENCE [LARGE SCALE GENOMIC DNA]</scope>
    <source>
        <strain evidence="1">0111107269</strain>
        <tissue evidence="1">Whole body</tissue>
    </source>
</reference>
<evidence type="ECO:0000313" key="1">
    <source>
        <dbReference type="EMBL" id="OAD56009.1"/>
    </source>
</evidence>
<evidence type="ECO:0000313" key="2">
    <source>
        <dbReference type="Proteomes" id="UP000250275"/>
    </source>
</evidence>
<dbReference type="Proteomes" id="UP000250275">
    <property type="component" value="Unassembled WGS sequence"/>
</dbReference>
<gene>
    <name evidence="1" type="ORF">WN48_04043</name>
</gene>
<proteinExistence type="predicted"/>